<dbReference type="Pfam" id="PF02811">
    <property type="entry name" value="PHP"/>
    <property type="match status" value="1"/>
</dbReference>
<dbReference type="Pfam" id="PF00929">
    <property type="entry name" value="RNase_T"/>
    <property type="match status" value="1"/>
</dbReference>
<comment type="catalytic activity">
    <reaction evidence="10 11">
        <text>DNA(n) + a 2'-deoxyribonucleoside 5'-triphosphate = DNA(n+1) + diphosphate</text>
        <dbReference type="Rhea" id="RHEA:22508"/>
        <dbReference type="Rhea" id="RHEA-COMP:17339"/>
        <dbReference type="Rhea" id="RHEA-COMP:17340"/>
        <dbReference type="ChEBI" id="CHEBI:33019"/>
        <dbReference type="ChEBI" id="CHEBI:61560"/>
        <dbReference type="ChEBI" id="CHEBI:173112"/>
        <dbReference type="EC" id="2.7.7.7"/>
    </reaction>
</comment>
<dbReference type="CDD" id="cd07435">
    <property type="entry name" value="PHP_PolIIIA_POLC"/>
    <property type="match status" value="1"/>
</dbReference>
<evidence type="ECO:0000259" key="13">
    <source>
        <dbReference type="SMART" id="SM00481"/>
    </source>
</evidence>
<dbReference type="Gene3D" id="1.10.150.870">
    <property type="match status" value="1"/>
</dbReference>
<feature type="domain" description="Polymerase/histidinol phosphatase N-terminal" evidence="13">
    <location>
        <begin position="330"/>
        <end position="397"/>
    </location>
</feature>
<evidence type="ECO:0000256" key="1">
    <source>
        <dbReference type="ARBA" id="ARBA00003452"/>
    </source>
</evidence>
<dbReference type="InterPro" id="IPR029460">
    <property type="entry name" value="DNAPol_HHH"/>
</dbReference>
<gene>
    <name evidence="14" type="primary">PolC</name>
    <name evidence="11" type="synonym">polC</name>
    <name evidence="14" type="ORF">mes0006</name>
</gene>
<dbReference type="SMART" id="SM00479">
    <property type="entry name" value="EXOIII"/>
    <property type="match status" value="1"/>
</dbReference>
<organism evidence="14">
    <name type="scientific">uncultured Thermotogales bacterium</name>
    <dbReference type="NCBI Taxonomy" id="221214"/>
    <lineage>
        <taxon>Bacteria</taxon>
        <taxon>Thermotogati</taxon>
        <taxon>Thermotogota</taxon>
        <taxon>Thermotogae</taxon>
        <taxon>Thermotogales</taxon>
        <taxon>environmental samples</taxon>
    </lineage>
</organism>
<sequence>MSPCRKEVSRRCSKGMKLCMRNLELPIKRLLSNIIEADLSVECEGTEVSEISIDCDSKEIMIMIGCEVSIELKDFLESAFLEKASQFLKSSVRLYFQPVGSGTVDADEEISKGVSDAQFREILKLTNGASSYLASSEMVFSDDRILITVHDQFSFQRIGAKKQDLRKAIEKVCKKAIPFEVILDIRDDQNDLINEEVSKREVEKETTVSSDEVDTVLMGREIRAVSRKMKEVLGNESDLVVRGKVFGLESRNGKIFILTFNVTDHTDSLTVKLIGENARSLSEKLREGDEITIRGKMETDSWMKDEILIPRDIQRTALPKRVDESLEKRVELHLHTKMSALDSVVDVRELVNTLKDWGHEAAAITDHGVVQSIPEFYFAAKKKGIKPIFGMEGYMINDSQQISMNLDEEDSSLDDALFLVFDLETTGLNPKEDEIIEIGAIKMKGSEVLGTYSTFVKPEKELSAMITSLTGITEDMLSEARPIKEVLPEFTKFTEGCILVAHNASFDYGFVRNSVKKHFGGDWEMPCIDTLALAKSLFRSKSYSLDNVVKRLKLGHFDHHRAFEDAKVTAEVLKKFVQLAKKRGVQNVNELEKLRKNQNLDSLKPFHISILAKNKKGLENLYRLVTASHTKYFYMKPRIPKSLLADMREGLLIGSACVSGELSKAYIGGASTDELEEIAKFYDYIEVMPLDNIDTSEGETNMSRETLAKMYREFYKVGKRLNIPVVMTGDVHFLNPHDDIFRAAINAAQDYDNFQNQPSLYLHTTEEMLDKASEIFEDEIIVREVVIDNSRYIASLIEEVTPVEGKLHPPVIEGADEEVRKMAIENAESLYGSPLPEIVERRLNRELEAIIGHGYAVLYLIAQKMVKKSNEDGYVVGSRGSVGSSLVANVIGITEVNPLHPHYLCPECGKSIFPETDLECGYDLPDMNCPICGKKMSKNGQSIPFETFLGFEGDKVPDIDLNFSGEYQERAHSFIEELFGRDHVFRAGTISTLAERTAFGFVRAYSEKSGRNLRRAEQERIARGIVGVRRTTGQHPGGLMIVPKDMDVHSFTPVQHPANDTKGSTLTTHFAYEVIHDDLVKIDALGHDDPTFIKMLKDITGVDPEKIPMDDPETLSIFSSLKSLGVKYHELGTDMGTLGIPEFGTTFVRSMLSDTRPSTFGELVRISGLSHGTDVWLNNAKDIITSRQASLSNVIACRDDIMNYLIARGMEPKDAFKIMEKVRKGKGLSEEDEREVRSCGAPEWFVNSCKKIKYLFPRAHAAAYVSMGYRVAYFKVHYPLAFYSTYFSIKGGEFDIDICTSDTNSIKKEIIRLRADQDRNVKDRAKETLLEVVMEMIYRGFNFLNVDLMKSHPTRFLIEGKSLRIPFNRLQNMGYKAARSIEQEREKRVFSSVEDLVRRTSLNKTSVEMLRKYGALKGLAEKEQIRLF</sequence>
<dbReference type="NCBIfam" id="TIGR01405">
    <property type="entry name" value="polC_Gram_pos"/>
    <property type="match status" value="1"/>
</dbReference>
<protein>
    <recommendedName>
        <fullName evidence="11">DNA polymerase III PolC-type</fullName>
        <shortName evidence="11">PolIII</shortName>
        <ecNumber evidence="11">2.7.7.7</ecNumber>
    </recommendedName>
</protein>
<keyword evidence="8 11" id="KW-0269">Exonuclease</keyword>
<dbReference type="FunFam" id="3.30.420.10:FF:000045">
    <property type="entry name" value="3'-5' exonuclease DinG"/>
    <property type="match status" value="1"/>
</dbReference>
<keyword evidence="4 11" id="KW-0548">Nucleotidyltransferase</keyword>
<dbReference type="Gene3D" id="3.30.420.10">
    <property type="entry name" value="Ribonuclease H-like superfamily/Ribonuclease H"/>
    <property type="match status" value="1"/>
</dbReference>
<dbReference type="Gene3D" id="3.20.20.140">
    <property type="entry name" value="Metal-dependent hydrolases"/>
    <property type="match status" value="2"/>
</dbReference>
<evidence type="ECO:0000256" key="3">
    <source>
        <dbReference type="ARBA" id="ARBA00022679"/>
    </source>
</evidence>
<evidence type="ECO:0000313" key="14">
    <source>
        <dbReference type="EMBL" id="CAJ75690.1"/>
    </source>
</evidence>
<evidence type="ECO:0000256" key="6">
    <source>
        <dbReference type="ARBA" id="ARBA00022722"/>
    </source>
</evidence>
<dbReference type="Gene3D" id="6.10.140.1510">
    <property type="match status" value="1"/>
</dbReference>
<dbReference type="InterPro" id="IPR011708">
    <property type="entry name" value="DNA_pol3_alpha_NTPase_dom"/>
</dbReference>
<dbReference type="SMART" id="SM00481">
    <property type="entry name" value="POLIIIAc"/>
    <property type="match status" value="1"/>
</dbReference>
<feature type="domain" description="Exonuclease" evidence="12">
    <location>
        <begin position="417"/>
        <end position="582"/>
    </location>
</feature>
<dbReference type="InterPro" id="IPR013520">
    <property type="entry name" value="Ribonucl_H"/>
</dbReference>
<dbReference type="NCBIfam" id="NF001688">
    <property type="entry name" value="PRK00448.1"/>
    <property type="match status" value="1"/>
</dbReference>
<dbReference type="InterPro" id="IPR012340">
    <property type="entry name" value="NA-bd_OB-fold"/>
</dbReference>
<dbReference type="Pfam" id="PF07733">
    <property type="entry name" value="DNA_pol3_alpha"/>
    <property type="match status" value="1"/>
</dbReference>
<comment type="similarity">
    <text evidence="11">Belongs to the DNA polymerase type-C family. PolC subfamily.</text>
</comment>
<keyword evidence="7 11" id="KW-0378">Hydrolase</keyword>
<dbReference type="GO" id="GO:0006261">
    <property type="term" value="P:DNA-templated DNA replication"/>
    <property type="evidence" value="ECO:0007669"/>
    <property type="project" value="UniProtKB-UniRule"/>
</dbReference>
<dbReference type="InterPro" id="IPR004013">
    <property type="entry name" value="PHP_dom"/>
</dbReference>
<dbReference type="GO" id="GO:0008408">
    <property type="term" value="F:3'-5' exonuclease activity"/>
    <property type="evidence" value="ECO:0007669"/>
    <property type="project" value="UniProtKB-UniRule"/>
</dbReference>
<evidence type="ECO:0000256" key="7">
    <source>
        <dbReference type="ARBA" id="ARBA00022801"/>
    </source>
</evidence>
<keyword evidence="3 11" id="KW-0808">Transferase</keyword>
<evidence type="ECO:0000256" key="2">
    <source>
        <dbReference type="ARBA" id="ARBA00022490"/>
    </source>
</evidence>
<dbReference type="InterPro" id="IPR040982">
    <property type="entry name" value="DNA_pol3_finger"/>
</dbReference>
<dbReference type="InterPro" id="IPR006308">
    <property type="entry name" value="Pol_III_a_PolC-type_gram_pos"/>
</dbReference>
<dbReference type="InterPro" id="IPR004805">
    <property type="entry name" value="DnaE2/DnaE/PolC"/>
</dbReference>
<dbReference type="EMBL" id="AM184115">
    <property type="protein sequence ID" value="CAJ75690.1"/>
    <property type="molecule type" value="Genomic_DNA"/>
</dbReference>
<dbReference type="PANTHER" id="PTHR32294">
    <property type="entry name" value="DNA POLYMERASE III SUBUNIT ALPHA"/>
    <property type="match status" value="1"/>
</dbReference>
<dbReference type="InterPro" id="IPR006054">
    <property type="entry name" value="DnaQ"/>
</dbReference>
<dbReference type="PANTHER" id="PTHR32294:SF5">
    <property type="entry name" value="DNA POLYMERASE III POLC-TYPE"/>
    <property type="match status" value="1"/>
</dbReference>
<name>Q1EM31_9BACT</name>
<dbReference type="EC" id="2.7.7.7" evidence="11"/>
<dbReference type="Pfam" id="PF14579">
    <property type="entry name" value="HHH_6"/>
    <property type="match status" value="1"/>
</dbReference>
<dbReference type="Pfam" id="PF17657">
    <property type="entry name" value="DNA_pol3_finger"/>
    <property type="match status" value="1"/>
</dbReference>
<dbReference type="Gene3D" id="3.30.1900.20">
    <property type="match status" value="2"/>
</dbReference>
<dbReference type="NCBIfam" id="TIGR00573">
    <property type="entry name" value="dnaq"/>
    <property type="match status" value="1"/>
</dbReference>
<evidence type="ECO:0000256" key="11">
    <source>
        <dbReference type="HAMAP-Rule" id="MF_00356"/>
    </source>
</evidence>
<keyword evidence="2 11" id="KW-0963">Cytoplasm</keyword>
<comment type="function">
    <text evidence="1 11">Required for replicative DNA synthesis. This DNA polymerase also exhibits 3' to 5' exonuclease activity.</text>
</comment>
<dbReference type="SUPFAM" id="SSF53098">
    <property type="entry name" value="Ribonuclease H-like"/>
    <property type="match status" value="1"/>
</dbReference>
<dbReference type="GO" id="GO:0003677">
    <property type="term" value="F:DNA binding"/>
    <property type="evidence" value="ECO:0007669"/>
    <property type="project" value="UniProtKB-UniRule"/>
</dbReference>
<evidence type="ECO:0000256" key="10">
    <source>
        <dbReference type="ARBA" id="ARBA00049244"/>
    </source>
</evidence>
<comment type="subcellular location">
    <subcellularLocation>
        <location evidence="11">Cytoplasm</location>
    </subcellularLocation>
</comment>
<dbReference type="CDD" id="cd04484">
    <property type="entry name" value="polC_OBF"/>
    <property type="match status" value="1"/>
</dbReference>
<keyword evidence="9 11" id="KW-0239">DNA-directed DNA polymerase</keyword>
<dbReference type="SUPFAM" id="SSF160975">
    <property type="entry name" value="AF1531-like"/>
    <property type="match status" value="1"/>
</dbReference>
<proteinExistence type="inferred from homology"/>
<dbReference type="InterPro" id="IPR003141">
    <property type="entry name" value="Pol/His_phosphatase_N"/>
</dbReference>
<dbReference type="Gene3D" id="1.10.150.700">
    <property type="entry name" value="PolC, middle finger domain"/>
    <property type="match status" value="1"/>
</dbReference>
<dbReference type="InterPro" id="IPR044923">
    <property type="entry name" value="PolC_middle_finger_sf"/>
</dbReference>
<evidence type="ECO:0000259" key="12">
    <source>
        <dbReference type="SMART" id="SM00479"/>
    </source>
</evidence>
<dbReference type="HAMAP" id="MF_00356">
    <property type="entry name" value="DNApol_PolC"/>
    <property type="match status" value="1"/>
</dbReference>
<keyword evidence="6 11" id="KW-0540">Nuclease</keyword>
<evidence type="ECO:0000256" key="9">
    <source>
        <dbReference type="ARBA" id="ARBA00022932"/>
    </source>
</evidence>
<evidence type="ECO:0000256" key="5">
    <source>
        <dbReference type="ARBA" id="ARBA00022705"/>
    </source>
</evidence>
<dbReference type="Gene3D" id="2.40.50.140">
    <property type="entry name" value="Nucleic acid-binding proteins"/>
    <property type="match status" value="1"/>
</dbReference>
<reference evidence="14" key="1">
    <citation type="journal article" date="2006" name="Appl. Environ. Microbiol.">
        <title>Evidence for existence of "mesotogas," members of the order Thermotogales adapted to low-temperature environments.</title>
        <authorList>
            <person name="Nesbo C.L."/>
            <person name="Dlutek M."/>
            <person name="Zhaxybayeva O."/>
            <person name="Doolittle F.W."/>
        </authorList>
    </citation>
    <scope>NUCLEOTIDE SEQUENCE</scope>
</reference>
<dbReference type="InterPro" id="IPR012337">
    <property type="entry name" value="RNaseH-like_sf"/>
</dbReference>
<dbReference type="CDD" id="cd06127">
    <property type="entry name" value="DEDDh"/>
    <property type="match status" value="1"/>
</dbReference>
<dbReference type="GO" id="GO:0003887">
    <property type="term" value="F:DNA-directed DNA polymerase activity"/>
    <property type="evidence" value="ECO:0007669"/>
    <property type="project" value="UniProtKB-UniRule"/>
</dbReference>
<evidence type="ECO:0000256" key="8">
    <source>
        <dbReference type="ARBA" id="ARBA00022839"/>
    </source>
</evidence>
<keyword evidence="5 11" id="KW-0235">DNA replication</keyword>
<dbReference type="GO" id="GO:0005737">
    <property type="term" value="C:cytoplasm"/>
    <property type="evidence" value="ECO:0007669"/>
    <property type="project" value="UniProtKB-SubCell"/>
</dbReference>
<accession>Q1EM31</accession>
<dbReference type="InterPro" id="IPR036397">
    <property type="entry name" value="RNaseH_sf"/>
</dbReference>
<evidence type="ECO:0000256" key="4">
    <source>
        <dbReference type="ARBA" id="ARBA00022695"/>
    </source>
</evidence>